<dbReference type="AlphaFoldDB" id="A0AA89C7X6"/>
<evidence type="ECO:0000256" key="1">
    <source>
        <dbReference type="SAM" id="MobiDB-lite"/>
    </source>
</evidence>
<feature type="compositionally biased region" description="Basic and acidic residues" evidence="1">
    <location>
        <begin position="99"/>
        <end position="109"/>
    </location>
</feature>
<protein>
    <submittedName>
        <fullName evidence="2">Uncharacterized protein</fullName>
    </submittedName>
</protein>
<name>A0AA89C7X6_PINIB</name>
<evidence type="ECO:0000313" key="3">
    <source>
        <dbReference type="Proteomes" id="UP001186944"/>
    </source>
</evidence>
<proteinExistence type="predicted"/>
<sequence length="133" mass="14964">MLPAKPLDTQVMLHTVSHNAELDKVSFNATKSELIVYGNHKDAEPMYNMGIGHRQNYQLHINYTPWSCKTKQQQPILAKFFPYFEKKSVENPADQSNSEETKTKPEENGVHSLNGDLASKSPMVDTGGSKKDN</sequence>
<keyword evidence="3" id="KW-1185">Reference proteome</keyword>
<evidence type="ECO:0000313" key="2">
    <source>
        <dbReference type="EMBL" id="KAK3098625.1"/>
    </source>
</evidence>
<dbReference type="EMBL" id="VSWD01000007">
    <property type="protein sequence ID" value="KAK3098625.1"/>
    <property type="molecule type" value="Genomic_DNA"/>
</dbReference>
<gene>
    <name evidence="2" type="ORF">FSP39_021340</name>
</gene>
<organism evidence="2 3">
    <name type="scientific">Pinctada imbricata</name>
    <name type="common">Atlantic pearl-oyster</name>
    <name type="synonym">Pinctada martensii</name>
    <dbReference type="NCBI Taxonomy" id="66713"/>
    <lineage>
        <taxon>Eukaryota</taxon>
        <taxon>Metazoa</taxon>
        <taxon>Spiralia</taxon>
        <taxon>Lophotrochozoa</taxon>
        <taxon>Mollusca</taxon>
        <taxon>Bivalvia</taxon>
        <taxon>Autobranchia</taxon>
        <taxon>Pteriomorphia</taxon>
        <taxon>Pterioida</taxon>
        <taxon>Pterioidea</taxon>
        <taxon>Pteriidae</taxon>
        <taxon>Pinctada</taxon>
    </lineage>
</organism>
<feature type="region of interest" description="Disordered" evidence="1">
    <location>
        <begin position="89"/>
        <end position="133"/>
    </location>
</feature>
<accession>A0AA89C7X6</accession>
<dbReference type="Proteomes" id="UP001186944">
    <property type="component" value="Unassembled WGS sequence"/>
</dbReference>
<reference evidence="2" key="1">
    <citation type="submission" date="2019-08" db="EMBL/GenBank/DDBJ databases">
        <title>The improved chromosome-level genome for the pearl oyster Pinctada fucata martensii using PacBio sequencing and Hi-C.</title>
        <authorList>
            <person name="Zheng Z."/>
        </authorList>
    </citation>
    <scope>NUCLEOTIDE SEQUENCE</scope>
    <source>
        <strain evidence="2">ZZ-2019</strain>
        <tissue evidence="2">Adductor muscle</tissue>
    </source>
</reference>
<comment type="caution">
    <text evidence="2">The sequence shown here is derived from an EMBL/GenBank/DDBJ whole genome shotgun (WGS) entry which is preliminary data.</text>
</comment>